<evidence type="ECO:0000256" key="2">
    <source>
        <dbReference type="ARBA" id="ARBA00022598"/>
    </source>
</evidence>
<dbReference type="EMBL" id="JBHSMC010000001">
    <property type="protein sequence ID" value="MFC5463303.1"/>
    <property type="molecule type" value="Genomic_DNA"/>
</dbReference>
<dbReference type="InterPro" id="IPR003142">
    <property type="entry name" value="BPL_C"/>
</dbReference>
<sequence>MSNSIRKKLVNALLSASDDEYLSGQNLADVLGCSRTAVWKHIEDLRKLGYEVEAVKKKGYRIIRKPNQLSEEEILFGLRTSFIGRNIIHYETVDSTQIEAKKFARNQAPEGTLVIAEEQTQGRGRMAREWHSSKKKGIWMSLIIRPKLPLEKAPQFTLLTAIAVAKAIEEVTQLRPEIKWPNDILLDGKKVTGILTEVQGEPDHINYLVIGIGINVNHTQDDFPEDVRDIATSLSIQANNSVSRVALIQSIMQYFEEYYQLYVEQGFVPLKQIWEKYAISIGKEIIARTVSGNIYGKAIGITDEGVLKLADNQGNIQLIYSADIDICT</sequence>
<dbReference type="InterPro" id="IPR004408">
    <property type="entry name" value="Biotin_CoA_COase_ligase"/>
</dbReference>
<evidence type="ECO:0000256" key="1">
    <source>
        <dbReference type="ARBA" id="ARBA00022491"/>
    </source>
</evidence>
<dbReference type="CDD" id="cd16442">
    <property type="entry name" value="BPL"/>
    <property type="match status" value="1"/>
</dbReference>
<dbReference type="InterPro" id="IPR036390">
    <property type="entry name" value="WH_DNA-bd_sf"/>
</dbReference>
<organism evidence="9 10">
    <name type="scientific">Lederbergia graminis</name>
    <dbReference type="NCBI Taxonomy" id="735518"/>
    <lineage>
        <taxon>Bacteria</taxon>
        <taxon>Bacillati</taxon>
        <taxon>Bacillota</taxon>
        <taxon>Bacilli</taxon>
        <taxon>Bacillales</taxon>
        <taxon>Bacillaceae</taxon>
        <taxon>Lederbergia</taxon>
    </lineage>
</organism>
<evidence type="ECO:0000313" key="10">
    <source>
        <dbReference type="Proteomes" id="UP001596147"/>
    </source>
</evidence>
<dbReference type="Pfam" id="PF03099">
    <property type="entry name" value="BPL_LplA_LipB"/>
    <property type="match status" value="1"/>
</dbReference>
<evidence type="ECO:0000259" key="8">
    <source>
        <dbReference type="PROSITE" id="PS51733"/>
    </source>
</evidence>
<dbReference type="Pfam" id="PF08279">
    <property type="entry name" value="HTH_11"/>
    <property type="match status" value="1"/>
</dbReference>
<dbReference type="Gene3D" id="3.30.930.10">
    <property type="entry name" value="Bira Bifunctional Protein, Domain 2"/>
    <property type="match status" value="1"/>
</dbReference>
<evidence type="ECO:0000256" key="3">
    <source>
        <dbReference type="ARBA" id="ARBA00023015"/>
    </source>
</evidence>
<dbReference type="PROSITE" id="PS51733">
    <property type="entry name" value="BPL_LPL_CATALYTIC"/>
    <property type="match status" value="1"/>
</dbReference>
<keyword evidence="10" id="KW-1185">Reference proteome</keyword>
<accession>A0ABW0LBR2</accession>
<dbReference type="InterPro" id="IPR013196">
    <property type="entry name" value="HTH_11"/>
</dbReference>
<comment type="catalytic activity">
    <reaction evidence="7">
        <text>biotin + L-lysyl-[protein] + ATP = N(6)-biotinyl-L-lysyl-[protein] + AMP + diphosphate + H(+)</text>
        <dbReference type="Rhea" id="RHEA:11756"/>
        <dbReference type="Rhea" id="RHEA-COMP:9752"/>
        <dbReference type="Rhea" id="RHEA-COMP:10505"/>
        <dbReference type="ChEBI" id="CHEBI:15378"/>
        <dbReference type="ChEBI" id="CHEBI:29969"/>
        <dbReference type="ChEBI" id="CHEBI:30616"/>
        <dbReference type="ChEBI" id="CHEBI:33019"/>
        <dbReference type="ChEBI" id="CHEBI:57586"/>
        <dbReference type="ChEBI" id="CHEBI:83144"/>
        <dbReference type="ChEBI" id="CHEBI:456215"/>
        <dbReference type="EC" id="6.3.4.15"/>
    </reaction>
</comment>
<dbReference type="InterPro" id="IPR045864">
    <property type="entry name" value="aa-tRNA-synth_II/BPL/LPL"/>
</dbReference>
<dbReference type="Pfam" id="PF02237">
    <property type="entry name" value="BPL_C"/>
    <property type="match status" value="1"/>
</dbReference>
<keyword evidence="2 7" id="KW-0436">Ligase</keyword>
<dbReference type="InterPro" id="IPR004409">
    <property type="entry name" value="Biotin_operon_repress_HTH"/>
</dbReference>
<dbReference type="NCBIfam" id="TIGR00121">
    <property type="entry name" value="birA_ligase"/>
    <property type="match status" value="1"/>
</dbReference>
<comment type="function">
    <text evidence="7">Acts both as a biotin--[acetyl-CoA-carboxylase] ligase and a repressor.</text>
</comment>
<keyword evidence="4 7" id="KW-0238">DNA-binding</keyword>
<dbReference type="SUPFAM" id="SSF55681">
    <property type="entry name" value="Class II aaRS and biotin synthetases"/>
    <property type="match status" value="1"/>
</dbReference>
<dbReference type="SUPFAM" id="SSF46785">
    <property type="entry name" value="Winged helix' DNA-binding domain"/>
    <property type="match status" value="1"/>
</dbReference>
<dbReference type="Proteomes" id="UP001596147">
    <property type="component" value="Unassembled WGS sequence"/>
</dbReference>
<dbReference type="NCBIfam" id="TIGR00122">
    <property type="entry name" value="birA_repr_reg"/>
    <property type="match status" value="1"/>
</dbReference>
<name>A0ABW0LBR2_9BACI</name>
<comment type="similarity">
    <text evidence="7">Belongs to the biotin--protein ligase family.</text>
</comment>
<dbReference type="Gene3D" id="2.30.30.100">
    <property type="match status" value="1"/>
</dbReference>
<dbReference type="PANTHER" id="PTHR12835:SF5">
    <property type="entry name" value="BIOTIN--PROTEIN LIGASE"/>
    <property type="match status" value="1"/>
</dbReference>
<dbReference type="InterPro" id="IPR004143">
    <property type="entry name" value="BPL_LPL_catalytic"/>
</dbReference>
<keyword evidence="5 7" id="KW-0804">Transcription</keyword>
<evidence type="ECO:0000256" key="4">
    <source>
        <dbReference type="ARBA" id="ARBA00023125"/>
    </source>
</evidence>
<reference evidence="10" key="1">
    <citation type="journal article" date="2019" name="Int. J. Syst. Evol. Microbiol.">
        <title>The Global Catalogue of Microorganisms (GCM) 10K type strain sequencing project: providing services to taxonomists for standard genome sequencing and annotation.</title>
        <authorList>
            <consortium name="The Broad Institute Genomics Platform"/>
            <consortium name="The Broad Institute Genome Sequencing Center for Infectious Disease"/>
            <person name="Wu L."/>
            <person name="Ma J."/>
        </authorList>
    </citation>
    <scope>NUCLEOTIDE SEQUENCE [LARGE SCALE GENOMIC DNA]</scope>
    <source>
        <strain evidence="10">CGMCC 1.12237</strain>
    </source>
</reference>
<keyword evidence="6 7" id="KW-0092">Biotin</keyword>
<evidence type="ECO:0000256" key="6">
    <source>
        <dbReference type="ARBA" id="ARBA00023267"/>
    </source>
</evidence>
<gene>
    <name evidence="7" type="primary">birA</name>
    <name evidence="9" type="ORF">ACFPM4_00900</name>
</gene>
<dbReference type="PANTHER" id="PTHR12835">
    <property type="entry name" value="BIOTIN PROTEIN LIGASE"/>
    <property type="match status" value="1"/>
</dbReference>
<evidence type="ECO:0000313" key="9">
    <source>
        <dbReference type="EMBL" id="MFC5463303.1"/>
    </source>
</evidence>
<dbReference type="HAMAP" id="MF_00978">
    <property type="entry name" value="Bifunct_BirA"/>
    <property type="match status" value="1"/>
</dbReference>
<keyword evidence="1 7" id="KW-0678">Repressor</keyword>
<evidence type="ECO:0000256" key="5">
    <source>
        <dbReference type="ARBA" id="ARBA00023163"/>
    </source>
</evidence>
<feature type="domain" description="BPL/LPL catalytic" evidence="8">
    <location>
        <begin position="72"/>
        <end position="263"/>
    </location>
</feature>
<comment type="caution">
    <text evidence="9">The sequence shown here is derived from an EMBL/GenBank/DDBJ whole genome shotgun (WGS) entry which is preliminary data.</text>
</comment>
<feature type="binding site" evidence="7">
    <location>
        <begin position="123"/>
        <end position="125"/>
    </location>
    <ligand>
        <name>biotin</name>
        <dbReference type="ChEBI" id="CHEBI:57586"/>
    </ligand>
</feature>
<keyword evidence="3 7" id="KW-0805">Transcription regulation</keyword>
<dbReference type="EC" id="6.3.4.15" evidence="7"/>
<proteinExistence type="inferred from homology"/>
<dbReference type="GO" id="GO:0004077">
    <property type="term" value="F:biotin--[biotin carboxyl-carrier protein] ligase activity"/>
    <property type="evidence" value="ECO:0007669"/>
    <property type="project" value="UniProtKB-EC"/>
</dbReference>
<dbReference type="InterPro" id="IPR036388">
    <property type="entry name" value="WH-like_DNA-bd_sf"/>
</dbReference>
<keyword evidence="7" id="KW-0067">ATP-binding</keyword>
<dbReference type="Gene3D" id="1.10.10.10">
    <property type="entry name" value="Winged helix-like DNA-binding domain superfamily/Winged helix DNA-binding domain"/>
    <property type="match status" value="1"/>
</dbReference>
<keyword evidence="7" id="KW-0547">Nucleotide-binding</keyword>
<dbReference type="RefSeq" id="WP_382348110.1">
    <property type="nucleotide sequence ID" value="NZ_JBHSMC010000001.1"/>
</dbReference>
<protein>
    <recommendedName>
        <fullName evidence="7">Bifunctional ligase/repressor BirA</fullName>
    </recommendedName>
    <alternativeName>
        <fullName evidence="7">Biotin--[acetyl-CoA-carboxylase] ligase</fullName>
        <ecNumber evidence="7">6.3.4.15</ecNumber>
    </alternativeName>
    <alternativeName>
        <fullName evidence="7">Biotin--protein ligase</fullName>
    </alternativeName>
    <alternativeName>
        <fullName evidence="7">Biotin-[acetyl-CoA carboxylase] synthetase</fullName>
    </alternativeName>
</protein>
<feature type="DNA-binding region" description="H-T-H motif" evidence="7">
    <location>
        <begin position="24"/>
        <end position="43"/>
    </location>
</feature>
<feature type="binding site" evidence="7">
    <location>
        <position position="119"/>
    </location>
    <ligand>
        <name>biotin</name>
        <dbReference type="ChEBI" id="CHEBI:57586"/>
    </ligand>
</feature>
<dbReference type="InterPro" id="IPR030855">
    <property type="entry name" value="Bifunct_BirA"/>
</dbReference>
<evidence type="ECO:0000256" key="7">
    <source>
        <dbReference type="HAMAP-Rule" id="MF_00978"/>
    </source>
</evidence>
<feature type="binding site" evidence="7">
    <location>
        <position position="190"/>
    </location>
    <ligand>
        <name>biotin</name>
        <dbReference type="ChEBI" id="CHEBI:57586"/>
    </ligand>
</feature>
<comment type="caution">
    <text evidence="7">Lacks conserved residue(s) required for the propagation of feature annotation.</text>
</comment>